<evidence type="ECO:0000256" key="1">
    <source>
        <dbReference type="SAM" id="Phobius"/>
    </source>
</evidence>
<dbReference type="EMBL" id="PHNE01000005">
    <property type="protein sequence ID" value="PPE04309.1"/>
    <property type="molecule type" value="Genomic_DNA"/>
</dbReference>
<reference evidence="2 3" key="1">
    <citation type="submission" date="2017-11" db="EMBL/GenBank/DDBJ databases">
        <title>Genome sequence of Entomoplasma lucivorax PIPN-2 (ATCC 49196).</title>
        <authorList>
            <person name="Lo W.-S."/>
            <person name="Gasparich G.E."/>
            <person name="Kuo C.-H."/>
        </authorList>
    </citation>
    <scope>NUCLEOTIDE SEQUENCE [LARGE SCALE GENOMIC DNA]</scope>
    <source>
        <strain evidence="2 3">PIPN-2</strain>
    </source>
</reference>
<comment type="caution">
    <text evidence="2">The sequence shown here is derived from an EMBL/GenBank/DDBJ whole genome shotgun (WGS) entry which is preliminary data.</text>
</comment>
<keyword evidence="1" id="KW-0812">Transmembrane</keyword>
<accession>A0A2S5RAG0</accession>
<dbReference type="AlphaFoldDB" id="A0A2S5RAG0"/>
<protein>
    <submittedName>
        <fullName evidence="2">Uncharacterized protein</fullName>
    </submittedName>
</protein>
<evidence type="ECO:0000313" key="3">
    <source>
        <dbReference type="Proteomes" id="UP000237865"/>
    </source>
</evidence>
<feature type="transmembrane region" description="Helical" evidence="1">
    <location>
        <begin position="35"/>
        <end position="55"/>
    </location>
</feature>
<keyword evidence="1" id="KW-1133">Transmembrane helix</keyword>
<keyword evidence="1" id="KW-0472">Membrane</keyword>
<keyword evidence="3" id="KW-1185">Reference proteome</keyword>
<gene>
    <name evidence="2" type="ORF">ELUCI_v1c08300</name>
</gene>
<sequence length="258" mass="30077">MKKFKIITIVFLMISIMFWALLTSVLVWLTEITGLFSLLIFAFMGIFNLVWWILVADDKKEVSLFIKFCFGCTLNIPAIWSAQKYRQTILKQTKIKKAQRQVIDPELDNEYDFTPDWEKAIIAQKAAKKAAKSGKEKTKKTSAYLESPDFILQRKIINAYCKYLLFLVLSADKELKDTFQTTALVKEKAFITNPEKQIQHFIKDYKQFLNENFEKTDAELKQEIMKTLTDTSAEEIMVAYKENRVDNTIEVKHQLGIL</sequence>
<evidence type="ECO:0000313" key="2">
    <source>
        <dbReference type="EMBL" id="PPE04309.1"/>
    </source>
</evidence>
<proteinExistence type="predicted"/>
<dbReference type="RefSeq" id="WP_028127066.1">
    <property type="nucleotide sequence ID" value="NZ_PHNE01000005.1"/>
</dbReference>
<feature type="transmembrane region" description="Helical" evidence="1">
    <location>
        <begin position="62"/>
        <end position="80"/>
    </location>
</feature>
<name>A0A2S5RAG0_9MOLU</name>
<dbReference type="Proteomes" id="UP000237865">
    <property type="component" value="Unassembled WGS sequence"/>
</dbReference>
<feature type="transmembrane region" description="Helical" evidence="1">
    <location>
        <begin position="7"/>
        <end position="29"/>
    </location>
</feature>
<organism evidence="2 3">
    <name type="scientific">Williamsoniiplasma lucivorax</name>
    <dbReference type="NCBI Taxonomy" id="209274"/>
    <lineage>
        <taxon>Bacteria</taxon>
        <taxon>Bacillati</taxon>
        <taxon>Mycoplasmatota</taxon>
        <taxon>Mollicutes</taxon>
        <taxon>Entomoplasmatales</taxon>
        <taxon>Williamsoniiplasma</taxon>
    </lineage>
</organism>